<dbReference type="Pfam" id="PF02229">
    <property type="entry name" value="PC4"/>
    <property type="match status" value="1"/>
</dbReference>
<dbReference type="GO" id="GO:0003677">
    <property type="term" value="F:DNA binding"/>
    <property type="evidence" value="ECO:0007669"/>
    <property type="project" value="InterPro"/>
</dbReference>
<keyword evidence="3" id="KW-1185">Reference proteome</keyword>
<gene>
    <name evidence="2" type="ORF">OMES3154_00942</name>
</gene>
<dbReference type="PIRSF" id="PIRSF037246">
    <property type="entry name" value="UCP037246"/>
    <property type="match status" value="1"/>
</dbReference>
<proteinExistence type="predicted"/>
<name>A0A6I8MBP1_9FUSO</name>
<dbReference type="EMBL" id="CABWIB010000001">
    <property type="protein sequence ID" value="VWL85657.1"/>
    <property type="molecule type" value="Genomic_DNA"/>
</dbReference>
<dbReference type="GO" id="GO:0006355">
    <property type="term" value="P:regulation of DNA-templated transcription"/>
    <property type="evidence" value="ECO:0007669"/>
    <property type="project" value="InterPro"/>
</dbReference>
<dbReference type="Gene3D" id="2.30.31.70">
    <property type="match status" value="1"/>
</dbReference>
<dbReference type="InterPro" id="IPR017154">
    <property type="entry name" value="PC4-like"/>
</dbReference>
<dbReference type="Proteomes" id="UP000419017">
    <property type="component" value="Unassembled WGS sequence"/>
</dbReference>
<dbReference type="InterPro" id="IPR003173">
    <property type="entry name" value="PC4_C"/>
</dbReference>
<accession>A0A6I8MBP1</accession>
<evidence type="ECO:0000313" key="2">
    <source>
        <dbReference type="EMBL" id="VWL85657.1"/>
    </source>
</evidence>
<evidence type="ECO:0000259" key="1">
    <source>
        <dbReference type="Pfam" id="PF02229"/>
    </source>
</evidence>
<evidence type="ECO:0000313" key="3">
    <source>
        <dbReference type="Proteomes" id="UP000419017"/>
    </source>
</evidence>
<dbReference type="AlphaFoldDB" id="A0A6I8MBP1"/>
<dbReference type="RefSeq" id="WP_156683633.1">
    <property type="nucleotide sequence ID" value="NZ_CABWIB010000001.1"/>
</dbReference>
<feature type="domain" description="Transcriptional coactivator p15 (PC4) C-terminal" evidence="1">
    <location>
        <begin position="20"/>
        <end position="67"/>
    </location>
</feature>
<reference evidence="2 3" key="1">
    <citation type="submission" date="2019-10" db="EMBL/GenBank/DDBJ databases">
        <authorList>
            <person name="Blom J."/>
        </authorList>
    </citation>
    <scope>NUCLEOTIDE SEQUENCE [LARGE SCALE GENOMIC DNA]</scope>
    <source>
        <strain evidence="2 3">ES3154-GLU</strain>
    </source>
</reference>
<organism evidence="2 3">
    <name type="scientific">Oceanivirga miroungae</name>
    <dbReference type="NCBI Taxonomy" id="1130046"/>
    <lineage>
        <taxon>Bacteria</taxon>
        <taxon>Fusobacteriati</taxon>
        <taxon>Fusobacteriota</taxon>
        <taxon>Fusobacteriia</taxon>
        <taxon>Fusobacteriales</taxon>
        <taxon>Leptotrichiaceae</taxon>
        <taxon>Oceanivirga</taxon>
    </lineage>
</organism>
<protein>
    <recommendedName>
        <fullName evidence="1">Transcriptional coactivator p15 (PC4) C-terminal domain-containing protein</fullName>
    </recommendedName>
</protein>
<sequence>MADIKFEIEKHLGILSTNKSGWTKEVNMVSWNGRKAKLDIREWDPEHKSMSKGLSLSEEEIEKLKEILENF</sequence>